<evidence type="ECO:0000313" key="2">
    <source>
        <dbReference type="EMBL" id="MBB3205499.1"/>
    </source>
</evidence>
<organism evidence="2 3">
    <name type="scientific">Aporhodopirellula rubra</name>
    <dbReference type="NCBI Taxonomy" id="980271"/>
    <lineage>
        <taxon>Bacteria</taxon>
        <taxon>Pseudomonadati</taxon>
        <taxon>Planctomycetota</taxon>
        <taxon>Planctomycetia</taxon>
        <taxon>Pirellulales</taxon>
        <taxon>Pirellulaceae</taxon>
        <taxon>Aporhodopirellula</taxon>
    </lineage>
</organism>
<sequence length="141" mass="15217">MAMLVVRRTSGSKHVAQRSPQSELGHSDQQGQGEKEKQDKGNLPTERLAHKSCNTGKGSNAPVVPWPDHLIVVDPAPIIAAAERLERKGGREAMARCPTRQDADAVAEWLVDRLSRLSPGLEVKTEIASTGGQHLVSLRAS</sequence>
<dbReference type="AlphaFoldDB" id="A0A7W5DVV4"/>
<dbReference type="EMBL" id="JACHXU010000003">
    <property type="protein sequence ID" value="MBB3205499.1"/>
    <property type="molecule type" value="Genomic_DNA"/>
</dbReference>
<name>A0A7W5DVV4_9BACT</name>
<comment type="caution">
    <text evidence="2">The sequence shown here is derived from an EMBL/GenBank/DDBJ whole genome shotgun (WGS) entry which is preliminary data.</text>
</comment>
<evidence type="ECO:0000313" key="3">
    <source>
        <dbReference type="Proteomes" id="UP000536179"/>
    </source>
</evidence>
<evidence type="ECO:0000256" key="1">
    <source>
        <dbReference type="SAM" id="MobiDB-lite"/>
    </source>
</evidence>
<keyword evidence="3" id="KW-1185">Reference proteome</keyword>
<proteinExistence type="predicted"/>
<feature type="region of interest" description="Disordered" evidence="1">
    <location>
        <begin position="1"/>
        <end position="63"/>
    </location>
</feature>
<accession>A0A7W5DVV4</accession>
<reference evidence="2 3" key="1">
    <citation type="submission" date="2020-08" db="EMBL/GenBank/DDBJ databases">
        <title>Genomic Encyclopedia of Type Strains, Phase III (KMG-III): the genomes of soil and plant-associated and newly described type strains.</title>
        <authorList>
            <person name="Whitman W."/>
        </authorList>
    </citation>
    <scope>NUCLEOTIDE SEQUENCE [LARGE SCALE GENOMIC DNA]</scope>
    <source>
        <strain evidence="2 3">CECT 8075</strain>
    </source>
</reference>
<dbReference type="RefSeq" id="WP_246419162.1">
    <property type="nucleotide sequence ID" value="NZ_JACHXU010000003.1"/>
</dbReference>
<protein>
    <submittedName>
        <fullName evidence="2">Uncharacterized protein</fullName>
    </submittedName>
</protein>
<gene>
    <name evidence="2" type="ORF">FHS27_001299</name>
</gene>
<dbReference type="Proteomes" id="UP000536179">
    <property type="component" value="Unassembled WGS sequence"/>
</dbReference>